<reference evidence="1" key="1">
    <citation type="submission" date="2014-09" db="EMBL/GenBank/DDBJ databases">
        <authorList>
            <person name="Magalhaes I.L.F."/>
            <person name="Oliveira U."/>
            <person name="Santos F.R."/>
            <person name="Vidigal T.H.D.A."/>
            <person name="Brescovit A.D."/>
            <person name="Santos A.J."/>
        </authorList>
    </citation>
    <scope>NUCLEOTIDE SEQUENCE</scope>
    <source>
        <tissue evidence="1">Shoot tissue taken approximately 20 cm above the soil surface</tissue>
    </source>
</reference>
<organism evidence="1">
    <name type="scientific">Arundo donax</name>
    <name type="common">Giant reed</name>
    <name type="synonym">Donax arundinaceus</name>
    <dbReference type="NCBI Taxonomy" id="35708"/>
    <lineage>
        <taxon>Eukaryota</taxon>
        <taxon>Viridiplantae</taxon>
        <taxon>Streptophyta</taxon>
        <taxon>Embryophyta</taxon>
        <taxon>Tracheophyta</taxon>
        <taxon>Spermatophyta</taxon>
        <taxon>Magnoliopsida</taxon>
        <taxon>Liliopsida</taxon>
        <taxon>Poales</taxon>
        <taxon>Poaceae</taxon>
        <taxon>PACMAD clade</taxon>
        <taxon>Arundinoideae</taxon>
        <taxon>Arundineae</taxon>
        <taxon>Arundo</taxon>
    </lineage>
</organism>
<dbReference type="AlphaFoldDB" id="A0A0A9HIZ6"/>
<name>A0A0A9HIZ6_ARUDO</name>
<evidence type="ECO:0000313" key="1">
    <source>
        <dbReference type="EMBL" id="JAE36717.1"/>
    </source>
</evidence>
<protein>
    <submittedName>
        <fullName evidence="1">Uncharacterized protein</fullName>
    </submittedName>
</protein>
<reference evidence="1" key="2">
    <citation type="journal article" date="2015" name="Data Brief">
        <title>Shoot transcriptome of the giant reed, Arundo donax.</title>
        <authorList>
            <person name="Barrero R.A."/>
            <person name="Guerrero F.D."/>
            <person name="Moolhuijzen P."/>
            <person name="Goolsby J.A."/>
            <person name="Tidwell J."/>
            <person name="Bellgard S.E."/>
            <person name="Bellgard M.I."/>
        </authorList>
    </citation>
    <scope>NUCLEOTIDE SEQUENCE</scope>
    <source>
        <tissue evidence="1">Shoot tissue taken approximately 20 cm above the soil surface</tissue>
    </source>
</reference>
<accession>A0A0A9HIZ6</accession>
<sequence>MRGRAQRQGRERSDKMGSSLLSVRIRAFLDEVDLEEKVEVTAEARVGREAASPATRRGCVP</sequence>
<dbReference type="EMBL" id="GBRH01161179">
    <property type="protein sequence ID" value="JAE36717.1"/>
    <property type="molecule type" value="Transcribed_RNA"/>
</dbReference>
<proteinExistence type="predicted"/>